<evidence type="ECO:0000313" key="2">
    <source>
        <dbReference type="Proteomes" id="UP000789920"/>
    </source>
</evidence>
<proteinExistence type="predicted"/>
<gene>
    <name evidence="1" type="ORF">RPERSI_LOCUS13690</name>
</gene>
<organism evidence="1 2">
    <name type="scientific">Racocetra persica</name>
    <dbReference type="NCBI Taxonomy" id="160502"/>
    <lineage>
        <taxon>Eukaryota</taxon>
        <taxon>Fungi</taxon>
        <taxon>Fungi incertae sedis</taxon>
        <taxon>Mucoromycota</taxon>
        <taxon>Glomeromycotina</taxon>
        <taxon>Glomeromycetes</taxon>
        <taxon>Diversisporales</taxon>
        <taxon>Gigasporaceae</taxon>
        <taxon>Racocetra</taxon>
    </lineage>
</organism>
<name>A0ACA9QCU7_9GLOM</name>
<sequence length="60" mass="7008">HENNLTIYEELNKGITKWLEYLDKKINNCLTLLRINFSDADINKIDKVVSASENLKTIQE</sequence>
<evidence type="ECO:0000313" key="1">
    <source>
        <dbReference type="EMBL" id="CAG8746239.1"/>
    </source>
</evidence>
<dbReference type="Proteomes" id="UP000789920">
    <property type="component" value="Unassembled WGS sequence"/>
</dbReference>
<protein>
    <submittedName>
        <fullName evidence="1">20292_t:CDS:1</fullName>
    </submittedName>
</protein>
<accession>A0ACA9QCU7</accession>
<reference evidence="1" key="1">
    <citation type="submission" date="2021-06" db="EMBL/GenBank/DDBJ databases">
        <authorList>
            <person name="Kallberg Y."/>
            <person name="Tangrot J."/>
            <person name="Rosling A."/>
        </authorList>
    </citation>
    <scope>NUCLEOTIDE SEQUENCE</scope>
    <source>
        <strain evidence="1">MA461A</strain>
    </source>
</reference>
<keyword evidence="2" id="KW-1185">Reference proteome</keyword>
<comment type="caution">
    <text evidence="1">The sequence shown here is derived from an EMBL/GenBank/DDBJ whole genome shotgun (WGS) entry which is preliminary data.</text>
</comment>
<dbReference type="EMBL" id="CAJVQC010030665">
    <property type="protein sequence ID" value="CAG8746239.1"/>
    <property type="molecule type" value="Genomic_DNA"/>
</dbReference>
<feature type="non-terminal residue" evidence="1">
    <location>
        <position position="1"/>
    </location>
</feature>